<reference evidence="1" key="1">
    <citation type="submission" date="2023-04" db="EMBL/GenBank/DDBJ databases">
        <title>A chromosome-level genome assembly of the parasitoid wasp Eretmocerus hayati.</title>
        <authorList>
            <person name="Zhong Y."/>
            <person name="Liu S."/>
            <person name="Liu Y."/>
        </authorList>
    </citation>
    <scope>NUCLEOTIDE SEQUENCE</scope>
    <source>
        <strain evidence="1">ZJU_SS_LIU_2023</strain>
    </source>
</reference>
<sequence length="238" mass="27089">MLVKLNTAFIFLALIKFGSASPLTFTYPIQHLLSSDEVYEANIDELIDENIESIQSALAPVDPGKLRDVELPIALGITQYLTDGWSQNLSQLERDGSCILRYSKKLLTIDANFVWYSVVTDYKYQIKAGLISRRGDVHTEMTELKANIVIDVDLDDRQIILQTLNFINAGEVNIKLEGHILDKLYNLIIKAVTKFAKTSVLKNIEDIARITIEKEIEDFNNDIKMNETSKFKFIDRTI</sequence>
<proteinExistence type="predicted"/>
<dbReference type="Proteomes" id="UP001239111">
    <property type="component" value="Chromosome 4"/>
</dbReference>
<keyword evidence="2" id="KW-1185">Reference proteome</keyword>
<dbReference type="EMBL" id="CM056744">
    <property type="protein sequence ID" value="KAJ8664495.1"/>
    <property type="molecule type" value="Genomic_DNA"/>
</dbReference>
<gene>
    <name evidence="1" type="ORF">QAD02_006157</name>
</gene>
<name>A0ACC2N094_9HYME</name>
<comment type="caution">
    <text evidence="1">The sequence shown here is derived from an EMBL/GenBank/DDBJ whole genome shotgun (WGS) entry which is preliminary data.</text>
</comment>
<protein>
    <submittedName>
        <fullName evidence="1">Uncharacterized protein</fullName>
    </submittedName>
</protein>
<organism evidence="1 2">
    <name type="scientific">Eretmocerus hayati</name>
    <dbReference type="NCBI Taxonomy" id="131215"/>
    <lineage>
        <taxon>Eukaryota</taxon>
        <taxon>Metazoa</taxon>
        <taxon>Ecdysozoa</taxon>
        <taxon>Arthropoda</taxon>
        <taxon>Hexapoda</taxon>
        <taxon>Insecta</taxon>
        <taxon>Pterygota</taxon>
        <taxon>Neoptera</taxon>
        <taxon>Endopterygota</taxon>
        <taxon>Hymenoptera</taxon>
        <taxon>Apocrita</taxon>
        <taxon>Proctotrupomorpha</taxon>
        <taxon>Chalcidoidea</taxon>
        <taxon>Aphelinidae</taxon>
        <taxon>Aphelininae</taxon>
        <taxon>Eretmocerus</taxon>
    </lineage>
</organism>
<evidence type="ECO:0000313" key="1">
    <source>
        <dbReference type="EMBL" id="KAJ8664495.1"/>
    </source>
</evidence>
<evidence type="ECO:0000313" key="2">
    <source>
        <dbReference type="Proteomes" id="UP001239111"/>
    </source>
</evidence>
<accession>A0ACC2N094</accession>